<keyword evidence="3" id="KW-1185">Reference proteome</keyword>
<dbReference type="Proteomes" id="UP000887013">
    <property type="component" value="Unassembled WGS sequence"/>
</dbReference>
<proteinExistence type="predicted"/>
<accession>A0A8X6NPQ0</accession>
<name>A0A8X6NPQ0_NEPPI</name>
<dbReference type="AlphaFoldDB" id="A0A8X6NPQ0"/>
<evidence type="ECO:0000313" key="2">
    <source>
        <dbReference type="EMBL" id="GFT25116.1"/>
    </source>
</evidence>
<evidence type="ECO:0000313" key="3">
    <source>
        <dbReference type="Proteomes" id="UP000887013"/>
    </source>
</evidence>
<feature type="region of interest" description="Disordered" evidence="1">
    <location>
        <begin position="63"/>
        <end position="82"/>
    </location>
</feature>
<organism evidence="2 3">
    <name type="scientific">Nephila pilipes</name>
    <name type="common">Giant wood spider</name>
    <name type="synonym">Nephila maculata</name>
    <dbReference type="NCBI Taxonomy" id="299642"/>
    <lineage>
        <taxon>Eukaryota</taxon>
        <taxon>Metazoa</taxon>
        <taxon>Ecdysozoa</taxon>
        <taxon>Arthropoda</taxon>
        <taxon>Chelicerata</taxon>
        <taxon>Arachnida</taxon>
        <taxon>Araneae</taxon>
        <taxon>Araneomorphae</taxon>
        <taxon>Entelegynae</taxon>
        <taxon>Araneoidea</taxon>
        <taxon>Nephilidae</taxon>
        <taxon>Nephila</taxon>
    </lineage>
</organism>
<comment type="caution">
    <text evidence="2">The sequence shown here is derived from an EMBL/GenBank/DDBJ whole genome shotgun (WGS) entry which is preliminary data.</text>
</comment>
<sequence length="82" mass="9813">MYIFMAVCRVGNQDWTLISKNLHKHLMCSVPHHHQAHITMFEYSERCETGRCRFRTQDILPERESEAKGEDDLREFFDNGRL</sequence>
<protein>
    <submittedName>
        <fullName evidence="2">Uncharacterized protein</fullName>
    </submittedName>
</protein>
<gene>
    <name evidence="2" type="ORF">NPIL_686521</name>
</gene>
<reference evidence="2" key="1">
    <citation type="submission" date="2020-08" db="EMBL/GenBank/DDBJ databases">
        <title>Multicomponent nature underlies the extraordinary mechanical properties of spider dragline silk.</title>
        <authorList>
            <person name="Kono N."/>
            <person name="Nakamura H."/>
            <person name="Mori M."/>
            <person name="Yoshida Y."/>
            <person name="Ohtoshi R."/>
            <person name="Malay A.D."/>
            <person name="Moran D.A.P."/>
            <person name="Tomita M."/>
            <person name="Numata K."/>
            <person name="Arakawa K."/>
        </authorList>
    </citation>
    <scope>NUCLEOTIDE SEQUENCE</scope>
</reference>
<dbReference type="EMBL" id="BMAW01060224">
    <property type="protein sequence ID" value="GFT25116.1"/>
    <property type="molecule type" value="Genomic_DNA"/>
</dbReference>
<evidence type="ECO:0000256" key="1">
    <source>
        <dbReference type="SAM" id="MobiDB-lite"/>
    </source>
</evidence>